<keyword evidence="1" id="KW-0732">Signal</keyword>
<proteinExistence type="predicted"/>
<dbReference type="Proteomes" id="UP000279594">
    <property type="component" value="Chromosome"/>
</dbReference>
<sequence>MRQLTSLIAISVFSLPLYAATPTETVAAFHEALASGKSEQASTLLSPEIKIYESGHVERSRDEYAGHHLPADTAFAKATKSKVLKQNERIDGNLAVVMQETETTGQFQGKNVHLFGTETALLEKQGDQWVIFHLHWSSRKSQ</sequence>
<evidence type="ECO:0000313" key="3">
    <source>
        <dbReference type="EMBL" id="AYM76512.1"/>
    </source>
</evidence>
<protein>
    <submittedName>
        <fullName evidence="3">Nuclear transport factor 2 family protein</fullName>
    </submittedName>
</protein>
<evidence type="ECO:0000313" key="4">
    <source>
        <dbReference type="Proteomes" id="UP000279594"/>
    </source>
</evidence>
<name>A0A3G2E9B1_9BURK</name>
<dbReference type="AlphaFoldDB" id="A0A3G2E9B1"/>
<dbReference type="SUPFAM" id="SSF54427">
    <property type="entry name" value="NTF2-like"/>
    <property type="match status" value="1"/>
</dbReference>
<keyword evidence="4" id="KW-1185">Reference proteome</keyword>
<accession>A0A3G2E9B1</accession>
<organism evidence="3 4">
    <name type="scientific">Janthinobacterium agaricidamnosum</name>
    <dbReference type="NCBI Taxonomy" id="55508"/>
    <lineage>
        <taxon>Bacteria</taxon>
        <taxon>Pseudomonadati</taxon>
        <taxon>Pseudomonadota</taxon>
        <taxon>Betaproteobacteria</taxon>
        <taxon>Burkholderiales</taxon>
        <taxon>Oxalobacteraceae</taxon>
        <taxon>Janthinobacterium</taxon>
    </lineage>
</organism>
<dbReference type="Pfam" id="PF14534">
    <property type="entry name" value="DUF4440"/>
    <property type="match status" value="1"/>
</dbReference>
<feature type="domain" description="DUF4440" evidence="2">
    <location>
        <begin position="25"/>
        <end position="131"/>
    </location>
</feature>
<reference evidence="3 4" key="1">
    <citation type="submission" date="2018-10" db="EMBL/GenBank/DDBJ databases">
        <title>Effects of UV and annual dynamics of microbial communities in freshwater RAS systems.</title>
        <authorList>
            <person name="Bekkelund A.K."/>
            <person name="Hansen B.R."/>
            <person name="Stokken H."/>
            <person name="Eriksen B.F."/>
            <person name="Kashulin N.A."/>
        </authorList>
    </citation>
    <scope>NUCLEOTIDE SEQUENCE [LARGE SCALE GENOMIC DNA]</scope>
    <source>
        <strain evidence="3 4">BHSEK</strain>
    </source>
</reference>
<dbReference type="Gene3D" id="3.10.450.50">
    <property type="match status" value="1"/>
</dbReference>
<dbReference type="InterPro" id="IPR027843">
    <property type="entry name" value="DUF4440"/>
</dbReference>
<feature type="signal peptide" evidence="1">
    <location>
        <begin position="1"/>
        <end position="19"/>
    </location>
</feature>
<evidence type="ECO:0000259" key="2">
    <source>
        <dbReference type="Pfam" id="PF14534"/>
    </source>
</evidence>
<dbReference type="RefSeq" id="WP_099764691.1">
    <property type="nucleotide sequence ID" value="NZ_CP033019.1"/>
</dbReference>
<gene>
    <name evidence="3" type="ORF">D9M09_12435</name>
</gene>
<feature type="chain" id="PRO_5018258690" evidence="1">
    <location>
        <begin position="20"/>
        <end position="142"/>
    </location>
</feature>
<evidence type="ECO:0000256" key="1">
    <source>
        <dbReference type="SAM" id="SignalP"/>
    </source>
</evidence>
<dbReference type="InterPro" id="IPR032710">
    <property type="entry name" value="NTF2-like_dom_sf"/>
</dbReference>
<dbReference type="EMBL" id="CP033019">
    <property type="protein sequence ID" value="AYM76512.1"/>
    <property type="molecule type" value="Genomic_DNA"/>
</dbReference>